<keyword evidence="5 7" id="KW-0508">mRNA splicing</keyword>
<evidence type="ECO:0000256" key="7">
    <source>
        <dbReference type="RuleBase" id="RU367025"/>
    </source>
</evidence>
<dbReference type="InterPro" id="IPR005037">
    <property type="entry name" value="PRP38"/>
</dbReference>
<evidence type="ECO:0000256" key="4">
    <source>
        <dbReference type="ARBA" id="ARBA00022728"/>
    </source>
</evidence>
<evidence type="ECO:0000313" key="9">
    <source>
        <dbReference type="Proteomes" id="UP000195570"/>
    </source>
</evidence>
<evidence type="ECO:0000256" key="5">
    <source>
        <dbReference type="ARBA" id="ARBA00023187"/>
    </source>
</evidence>
<name>A0A1G4I9B0_TRYEQ</name>
<comment type="caution">
    <text evidence="8">The sequence shown here is derived from an EMBL/GenBank/DDBJ whole genome shotgun (WGS) entry which is preliminary data.</text>
</comment>
<protein>
    <recommendedName>
        <fullName evidence="7">Pre-mRNA-splicing factor 38</fullName>
    </recommendedName>
</protein>
<dbReference type="AlphaFoldDB" id="A0A1G4I9B0"/>
<dbReference type="PANTHER" id="PTHR23142">
    <property type="entry name" value="PRE-MRNA-SPLICING FACTOR 38A-RELATED"/>
    <property type="match status" value="1"/>
</dbReference>
<dbReference type="GO" id="GO:0000398">
    <property type="term" value="P:mRNA splicing, via spliceosome"/>
    <property type="evidence" value="ECO:0007669"/>
    <property type="project" value="UniProtKB-UniRule"/>
</dbReference>
<comment type="subcellular location">
    <subcellularLocation>
        <location evidence="1 7">Nucleus</location>
    </subcellularLocation>
</comment>
<accession>A0A1G4I9B0</accession>
<dbReference type="Pfam" id="PF03371">
    <property type="entry name" value="PRP38"/>
    <property type="match status" value="1"/>
</dbReference>
<dbReference type="VEuPathDB" id="TriTrypDB:TEOVI_000477200"/>
<comment type="similarity">
    <text evidence="2 7">Belongs to the PRP38 family.</text>
</comment>
<dbReference type="RefSeq" id="XP_067079727.1">
    <property type="nucleotide sequence ID" value="XM_067223626.1"/>
</dbReference>
<dbReference type="SMR" id="A0A1G4I9B0"/>
<proteinExistence type="inferred from homology"/>
<evidence type="ECO:0000313" key="8">
    <source>
        <dbReference type="EMBL" id="SCU68590.1"/>
    </source>
</evidence>
<dbReference type="GO" id="GO:0005681">
    <property type="term" value="C:spliceosomal complex"/>
    <property type="evidence" value="ECO:0007669"/>
    <property type="project" value="UniProtKB-KW"/>
</dbReference>
<comment type="function">
    <text evidence="7">Required for pre-mRNA splicing.</text>
</comment>
<reference evidence="8" key="1">
    <citation type="submission" date="2016-09" db="EMBL/GenBank/DDBJ databases">
        <authorList>
            <person name="Hebert L."/>
            <person name="Moumen B."/>
        </authorList>
    </citation>
    <scope>NUCLEOTIDE SEQUENCE [LARGE SCALE GENOMIC DNA]</scope>
    <source>
        <strain evidence="8">OVI</strain>
    </source>
</reference>
<organism evidence="8 9">
    <name type="scientific">Trypanosoma equiperdum</name>
    <dbReference type="NCBI Taxonomy" id="5694"/>
    <lineage>
        <taxon>Eukaryota</taxon>
        <taxon>Discoba</taxon>
        <taxon>Euglenozoa</taxon>
        <taxon>Kinetoplastea</taxon>
        <taxon>Metakinetoplastina</taxon>
        <taxon>Trypanosomatida</taxon>
        <taxon>Trypanosomatidae</taxon>
        <taxon>Trypanosoma</taxon>
    </lineage>
</organism>
<keyword evidence="4 7" id="KW-0747">Spliceosome</keyword>
<evidence type="ECO:0000256" key="2">
    <source>
        <dbReference type="ARBA" id="ARBA00006164"/>
    </source>
</evidence>
<keyword evidence="3 7" id="KW-0507">mRNA processing</keyword>
<evidence type="ECO:0000256" key="6">
    <source>
        <dbReference type="ARBA" id="ARBA00023242"/>
    </source>
</evidence>
<dbReference type="Proteomes" id="UP000195570">
    <property type="component" value="Unassembled WGS sequence"/>
</dbReference>
<gene>
    <name evidence="8" type="ORF">TEOVI_000477200</name>
</gene>
<keyword evidence="9" id="KW-1185">Reference proteome</keyword>
<keyword evidence="6 7" id="KW-0539">Nucleus</keyword>
<sequence>MATEAEKAQVGTHPIQETNKLISSSNVMNNERPAAWNLKGRSAVAAFDPVTRHRILQSQTMAACFHRPLMATMEDLISVSYVGGLSGPLRKPEPFICLIARVLQITPNTAIVMAMLRQDVHKYLRVAALFIIRLIGNGTAMREALRIGWNDYRKIRVYGSKDDCTCETKSQDGEKADTNEVEGEALVAAPIHAIMCVDEITDRLFNTGREGYSSTWLGVNFSPLL</sequence>
<dbReference type="EMBL" id="CZPT02001011">
    <property type="protein sequence ID" value="SCU68590.1"/>
    <property type="molecule type" value="Genomic_DNA"/>
</dbReference>
<evidence type="ECO:0000256" key="1">
    <source>
        <dbReference type="ARBA" id="ARBA00004123"/>
    </source>
</evidence>
<dbReference type="GeneID" id="92378712"/>
<evidence type="ECO:0000256" key="3">
    <source>
        <dbReference type="ARBA" id="ARBA00022664"/>
    </source>
</evidence>